<organism evidence="1 2">
    <name type="scientific">Chromobacterium amazonense</name>
    <dbReference type="NCBI Taxonomy" id="1382803"/>
    <lineage>
        <taxon>Bacteria</taxon>
        <taxon>Pseudomonadati</taxon>
        <taxon>Pseudomonadota</taxon>
        <taxon>Betaproteobacteria</taxon>
        <taxon>Neisseriales</taxon>
        <taxon>Chromobacteriaceae</taxon>
        <taxon>Chromobacterium</taxon>
    </lineage>
</organism>
<sequence>MWSEVMARGAAGGGAVMRAAQLRALHGYMAEQDAMKQQEPHLRARLLCRQLLRQLGGRQQVYLTAAELGLLSAALA</sequence>
<evidence type="ECO:0000313" key="2">
    <source>
        <dbReference type="Proteomes" id="UP001224516"/>
    </source>
</evidence>
<dbReference type="EMBL" id="JAVFJF020000004">
    <property type="protein sequence ID" value="MEJ8673833.1"/>
    <property type="molecule type" value="Genomic_DNA"/>
</dbReference>
<reference evidence="1 2" key="1">
    <citation type="submission" date="2023-12" db="EMBL/GenBank/DDBJ databases">
        <title>Evaluation and characterization of a potential secondary metabolite violacein from indigenous Chromobacterium amazonense SAM215.</title>
        <authorList>
            <person name="Tarafdar M.R."/>
            <person name="Abedin S.M."/>
            <person name="Atiqua A."/>
            <person name="Saha A."/>
            <person name="Khan S.N."/>
        </authorList>
    </citation>
    <scope>NUCLEOTIDE SEQUENCE [LARGE SCALE GENOMIC DNA]</scope>
    <source>
        <strain evidence="1 2">SAM215</strain>
    </source>
</reference>
<name>A0ABU8UY67_9NEIS</name>
<protein>
    <submittedName>
        <fullName evidence="1">Uncharacterized protein</fullName>
    </submittedName>
</protein>
<dbReference type="RefSeq" id="WP_307912090.1">
    <property type="nucleotide sequence ID" value="NZ_JAVFJF020000004.1"/>
</dbReference>
<proteinExistence type="predicted"/>
<evidence type="ECO:0000313" key="1">
    <source>
        <dbReference type="EMBL" id="MEJ8673833.1"/>
    </source>
</evidence>
<dbReference type="Proteomes" id="UP001224516">
    <property type="component" value="Unassembled WGS sequence"/>
</dbReference>
<gene>
    <name evidence="1" type="ORF">QCL97_003770</name>
</gene>
<keyword evidence="2" id="KW-1185">Reference proteome</keyword>
<accession>A0ABU8UY67</accession>
<comment type="caution">
    <text evidence="1">The sequence shown here is derived from an EMBL/GenBank/DDBJ whole genome shotgun (WGS) entry which is preliminary data.</text>
</comment>